<gene>
    <name evidence="12" type="ORF">E1B28_012118</name>
</gene>
<evidence type="ECO:0000256" key="3">
    <source>
        <dbReference type="ARBA" id="ARBA00015963"/>
    </source>
</evidence>
<organism evidence="12 13">
    <name type="scientific">Marasmius oreades</name>
    <name type="common">fairy-ring Marasmius</name>
    <dbReference type="NCBI Taxonomy" id="181124"/>
    <lineage>
        <taxon>Eukaryota</taxon>
        <taxon>Fungi</taxon>
        <taxon>Dikarya</taxon>
        <taxon>Basidiomycota</taxon>
        <taxon>Agaricomycotina</taxon>
        <taxon>Agaricomycetes</taxon>
        <taxon>Agaricomycetidae</taxon>
        <taxon>Agaricales</taxon>
        <taxon>Marasmiineae</taxon>
        <taxon>Marasmiaceae</taxon>
        <taxon>Marasmius</taxon>
    </lineage>
</organism>
<dbReference type="GO" id="GO:0030488">
    <property type="term" value="P:tRNA methylation"/>
    <property type="evidence" value="ECO:0007669"/>
    <property type="project" value="InterPro"/>
</dbReference>
<keyword evidence="13" id="KW-1185">Reference proteome</keyword>
<comment type="subcellular location">
    <subcellularLocation>
        <location evidence="1">Nucleus</location>
    </subcellularLocation>
</comment>
<dbReference type="Proteomes" id="UP001049176">
    <property type="component" value="Chromosome 8"/>
</dbReference>
<dbReference type="PANTHER" id="PTHR12133:SF2">
    <property type="entry name" value="TRNA (ADENINE(58)-N(1))-METHYLTRANSFERASE CATALYTIC SUBUNIT TRMT61A"/>
    <property type="match status" value="1"/>
</dbReference>
<evidence type="ECO:0000313" key="13">
    <source>
        <dbReference type="Proteomes" id="UP001049176"/>
    </source>
</evidence>
<feature type="compositionally biased region" description="Polar residues" evidence="10">
    <location>
        <begin position="410"/>
        <end position="420"/>
    </location>
</feature>
<dbReference type="PANTHER" id="PTHR12133">
    <property type="entry name" value="TRNA (ADENINE(58)-N(1))-METHYLTRANSFERASE"/>
    <property type="match status" value="1"/>
</dbReference>
<dbReference type="AlphaFoldDB" id="A0A9P7RR04"/>
<comment type="caution">
    <text evidence="12">The sequence shown here is derived from an EMBL/GenBank/DDBJ whole genome shotgun (WGS) entry which is preliminary data.</text>
</comment>
<evidence type="ECO:0000256" key="9">
    <source>
        <dbReference type="ARBA" id="ARBA00033309"/>
    </source>
</evidence>
<evidence type="ECO:0000256" key="6">
    <source>
        <dbReference type="ARBA" id="ARBA00022691"/>
    </source>
</evidence>
<keyword evidence="5" id="KW-0808">Transferase</keyword>
<keyword evidence="6" id="KW-0949">S-adenosyl-L-methionine</keyword>
<evidence type="ECO:0000256" key="2">
    <source>
        <dbReference type="ARBA" id="ARBA00012796"/>
    </source>
</evidence>
<evidence type="ECO:0000256" key="10">
    <source>
        <dbReference type="SAM" id="MobiDB-lite"/>
    </source>
</evidence>
<feature type="compositionally biased region" description="Gly residues" evidence="10">
    <location>
        <begin position="277"/>
        <end position="289"/>
    </location>
</feature>
<dbReference type="InterPro" id="IPR014816">
    <property type="entry name" value="tRNA_MeTrfase_Gcd14"/>
</dbReference>
<proteinExistence type="predicted"/>
<feature type="domain" description="tRNA (adenine(58)-N(1))-methyltransferase catalytic subunit TRM61 C-terminal" evidence="11">
    <location>
        <begin position="64"/>
        <end position="277"/>
    </location>
</feature>
<dbReference type="KEGG" id="more:E1B28_012118"/>
<feature type="compositionally biased region" description="Polar residues" evidence="10">
    <location>
        <begin position="341"/>
        <end position="352"/>
    </location>
</feature>
<dbReference type="EC" id="2.1.1.220" evidence="2"/>
<sequence length="420" mass="46085">MWSTKREIEAGDTVILWLTRDNLLPLTISADTNAVFNSKFGSYPHASLIGLPYGSKVPSRKGNGFIHVLRPTPELWTLALPHRTQILYAADISFITGMLSIRKGSKVVEAGTGSGSFSHAVMRTVGPTGHLWSYEFHEARQRKAREEFIRHGFLPSRVTLTHRNVCKDGFTIEDTADALFLDIPAPWEAIEHAKKALKKDRTTRICCFSPCMEQVMRTVSTLNEAGFTDITMYETLIRPFEVSSTPHLVSIIDVGDKIKQSEARREEKRLKQIAQGHRGGTSGSGGAGAKKGKRKHDEEEEVDRKAEAKRAKTDDESPALGGGDEEGAMVVAEPNQEDVETSGTDASGQAEQESNKRPQRRQNQVGGHETVTLSRVMPQVRGHTSYLTFACLLPWLGTTEEVSGPEVDSGATSSVAEVSG</sequence>
<dbReference type="RefSeq" id="XP_043004563.1">
    <property type="nucleotide sequence ID" value="XM_043157197.1"/>
</dbReference>
<evidence type="ECO:0000256" key="4">
    <source>
        <dbReference type="ARBA" id="ARBA00022603"/>
    </source>
</evidence>
<dbReference type="GO" id="GO:0160107">
    <property type="term" value="F:tRNA (adenine(58)-N1)-methyltransferase activity"/>
    <property type="evidence" value="ECO:0007669"/>
    <property type="project" value="UniProtKB-EC"/>
</dbReference>
<keyword evidence="8" id="KW-0539">Nucleus</keyword>
<dbReference type="SUPFAM" id="SSF53335">
    <property type="entry name" value="S-adenosyl-L-methionine-dependent methyltransferases"/>
    <property type="match status" value="1"/>
</dbReference>
<dbReference type="GO" id="GO:0031515">
    <property type="term" value="C:tRNA (m1A) methyltransferase complex"/>
    <property type="evidence" value="ECO:0007669"/>
    <property type="project" value="InterPro"/>
</dbReference>
<reference evidence="12" key="1">
    <citation type="journal article" date="2021" name="Genome Biol. Evol.">
        <title>The assembled and annotated genome of the fairy-ring fungus Marasmius oreades.</title>
        <authorList>
            <person name="Hiltunen M."/>
            <person name="Ament-Velasquez S.L."/>
            <person name="Johannesson H."/>
        </authorList>
    </citation>
    <scope>NUCLEOTIDE SEQUENCE</scope>
    <source>
        <strain evidence="12">03SP1</strain>
    </source>
</reference>
<dbReference type="InterPro" id="IPR049470">
    <property type="entry name" value="TRM61_C"/>
</dbReference>
<feature type="compositionally biased region" description="Basic and acidic residues" evidence="10">
    <location>
        <begin position="302"/>
        <end position="315"/>
    </location>
</feature>
<dbReference type="Gene3D" id="3.10.330.20">
    <property type="match status" value="1"/>
</dbReference>
<feature type="compositionally biased region" description="Basic and acidic residues" evidence="10">
    <location>
        <begin position="261"/>
        <end position="270"/>
    </location>
</feature>
<dbReference type="GeneID" id="66081193"/>
<dbReference type="Pfam" id="PF08704">
    <property type="entry name" value="GCD14"/>
    <property type="match status" value="1"/>
</dbReference>
<dbReference type="GO" id="GO:0005634">
    <property type="term" value="C:nucleus"/>
    <property type="evidence" value="ECO:0007669"/>
    <property type="project" value="UniProtKB-SubCell"/>
</dbReference>
<dbReference type="FunFam" id="3.40.50.150:FF:000247">
    <property type="entry name" value="tRNA (adenine(58)-N(1))-methyltransferase catalytic subunit TRM61"/>
    <property type="match status" value="1"/>
</dbReference>
<evidence type="ECO:0000256" key="5">
    <source>
        <dbReference type="ARBA" id="ARBA00022679"/>
    </source>
</evidence>
<evidence type="ECO:0000259" key="11">
    <source>
        <dbReference type="Pfam" id="PF08704"/>
    </source>
</evidence>
<evidence type="ECO:0000256" key="1">
    <source>
        <dbReference type="ARBA" id="ARBA00004123"/>
    </source>
</evidence>
<dbReference type="Gene3D" id="3.40.50.150">
    <property type="entry name" value="Vaccinia Virus protein VP39"/>
    <property type="match status" value="1"/>
</dbReference>
<dbReference type="OrthoDB" id="1925287at2759"/>
<evidence type="ECO:0000256" key="8">
    <source>
        <dbReference type="ARBA" id="ARBA00023242"/>
    </source>
</evidence>
<dbReference type="InterPro" id="IPR029063">
    <property type="entry name" value="SAM-dependent_MTases_sf"/>
</dbReference>
<name>A0A9P7RR04_9AGAR</name>
<evidence type="ECO:0000256" key="7">
    <source>
        <dbReference type="ARBA" id="ARBA00022694"/>
    </source>
</evidence>
<keyword evidence="4" id="KW-0489">Methyltransferase</keyword>
<dbReference type="EMBL" id="CM032188">
    <property type="protein sequence ID" value="KAG7088092.1"/>
    <property type="molecule type" value="Genomic_DNA"/>
</dbReference>
<feature type="region of interest" description="Disordered" evidence="10">
    <location>
        <begin position="261"/>
        <end position="369"/>
    </location>
</feature>
<evidence type="ECO:0000313" key="12">
    <source>
        <dbReference type="EMBL" id="KAG7088092.1"/>
    </source>
</evidence>
<dbReference type="CDD" id="cd02440">
    <property type="entry name" value="AdoMet_MTases"/>
    <property type="match status" value="1"/>
</dbReference>
<dbReference type="PROSITE" id="PS51620">
    <property type="entry name" value="SAM_TRM61"/>
    <property type="match status" value="1"/>
</dbReference>
<keyword evidence="7" id="KW-0819">tRNA processing</keyword>
<feature type="region of interest" description="Disordered" evidence="10">
    <location>
        <begin position="400"/>
        <end position="420"/>
    </location>
</feature>
<accession>A0A9P7RR04</accession>
<protein>
    <recommendedName>
        <fullName evidence="3">tRNA (adenine(58)-N(1))-methyltransferase catalytic subunit TRM61</fullName>
        <ecNumber evidence="2">2.1.1.220</ecNumber>
    </recommendedName>
    <alternativeName>
        <fullName evidence="9">tRNA(m1A58)-methyltransferase subunit TRM61</fullName>
    </alternativeName>
</protein>